<dbReference type="Pfam" id="PF01370">
    <property type="entry name" value="Epimerase"/>
    <property type="match status" value="1"/>
</dbReference>
<protein>
    <submittedName>
        <fullName evidence="3">NAD dependent epimerase/dehydratase family protein</fullName>
    </submittedName>
</protein>
<dbReference type="SUPFAM" id="SSF51735">
    <property type="entry name" value="NAD(P)-binding Rossmann-fold domains"/>
    <property type="match status" value="1"/>
</dbReference>
<dbReference type="PANTHER" id="PTHR14097:SF8">
    <property type="entry name" value="NAD(P)-BINDING DOMAIN-CONTAINING PROTEIN"/>
    <property type="match status" value="1"/>
</dbReference>
<evidence type="ECO:0000256" key="1">
    <source>
        <dbReference type="ARBA" id="ARBA00004370"/>
    </source>
</evidence>
<evidence type="ECO:0000259" key="2">
    <source>
        <dbReference type="Pfam" id="PF01370"/>
    </source>
</evidence>
<comment type="subcellular location">
    <subcellularLocation>
        <location evidence="1">Membrane</location>
    </subcellularLocation>
</comment>
<feature type="domain" description="NAD-dependent epimerase/dehydratase" evidence="2">
    <location>
        <begin position="9"/>
        <end position="118"/>
    </location>
</feature>
<organism evidence="3 4">
    <name type="scientific">Chitinophaga eiseniae</name>
    <dbReference type="NCBI Taxonomy" id="634771"/>
    <lineage>
        <taxon>Bacteria</taxon>
        <taxon>Pseudomonadati</taxon>
        <taxon>Bacteroidota</taxon>
        <taxon>Chitinophagia</taxon>
        <taxon>Chitinophagales</taxon>
        <taxon>Chitinophagaceae</taxon>
        <taxon>Chitinophaga</taxon>
    </lineage>
</organism>
<sequence>MNELRQLKVIVTGASGMVGEGVLHECLHHPQVARVLIISRKPCGISHPKLTELIHHDFLEMSPIAAQLRGYDACYFCLGVSSLGVSQDAYYHLTYTLTLRVAGVLSEQNNDMVFCYVSGAGTDNTEKGPRAWARVKGKTENDLMKLPFGKVYVFRPGFIRPTKGLKNTHTFYRFINWLYPVGRMIRPNYFCTLRELGRAMVRITLEGYPRQIIHGKDIIRLARGDGE</sequence>
<dbReference type="AlphaFoldDB" id="A0A1T4TSX4"/>
<dbReference type="STRING" id="634771.SAMN04488128_106208"/>
<dbReference type="GO" id="GO:0016020">
    <property type="term" value="C:membrane"/>
    <property type="evidence" value="ECO:0007669"/>
    <property type="project" value="UniProtKB-SubCell"/>
</dbReference>
<proteinExistence type="predicted"/>
<dbReference type="InterPro" id="IPR036291">
    <property type="entry name" value="NAD(P)-bd_dom_sf"/>
</dbReference>
<dbReference type="Proteomes" id="UP000190367">
    <property type="component" value="Unassembled WGS sequence"/>
</dbReference>
<dbReference type="Gene3D" id="3.40.50.720">
    <property type="entry name" value="NAD(P)-binding Rossmann-like Domain"/>
    <property type="match status" value="1"/>
</dbReference>
<dbReference type="RefSeq" id="WP_078672570.1">
    <property type="nucleotide sequence ID" value="NZ_FUWZ01000006.1"/>
</dbReference>
<evidence type="ECO:0000313" key="4">
    <source>
        <dbReference type="Proteomes" id="UP000190367"/>
    </source>
</evidence>
<keyword evidence="4" id="KW-1185">Reference proteome</keyword>
<dbReference type="OrthoDB" id="9798632at2"/>
<dbReference type="InterPro" id="IPR001509">
    <property type="entry name" value="Epimerase_deHydtase"/>
</dbReference>
<evidence type="ECO:0000313" key="3">
    <source>
        <dbReference type="EMBL" id="SKA43527.1"/>
    </source>
</evidence>
<dbReference type="PANTHER" id="PTHR14097">
    <property type="entry name" value="OXIDOREDUCTASE HTATIP2"/>
    <property type="match status" value="1"/>
</dbReference>
<accession>A0A1T4TSX4</accession>
<reference evidence="4" key="1">
    <citation type="submission" date="2017-02" db="EMBL/GenBank/DDBJ databases">
        <authorList>
            <person name="Varghese N."/>
            <person name="Submissions S."/>
        </authorList>
    </citation>
    <scope>NUCLEOTIDE SEQUENCE [LARGE SCALE GENOMIC DNA]</scope>
    <source>
        <strain evidence="4">DSM 22224</strain>
    </source>
</reference>
<name>A0A1T4TSX4_9BACT</name>
<gene>
    <name evidence="3" type="ORF">SAMN04488128_106208</name>
</gene>
<dbReference type="EMBL" id="FUWZ01000006">
    <property type="protein sequence ID" value="SKA43527.1"/>
    <property type="molecule type" value="Genomic_DNA"/>
</dbReference>